<dbReference type="Gene3D" id="3.40.50.1000">
    <property type="entry name" value="HAD superfamily/HAD-like"/>
    <property type="match status" value="1"/>
</dbReference>
<name>A0A6N7S3C6_9FIRM</name>
<comment type="caution">
    <text evidence="1">The sequence shown here is derived from an EMBL/GenBank/DDBJ whole genome shotgun (WGS) entry which is preliminary data.</text>
</comment>
<keyword evidence="4" id="KW-1185">Reference proteome</keyword>
<dbReference type="NCBIfam" id="TIGR00099">
    <property type="entry name" value="Cof-subfamily"/>
    <property type="match status" value="1"/>
</dbReference>
<dbReference type="PANTHER" id="PTHR10000:SF8">
    <property type="entry name" value="HAD SUPERFAMILY HYDROLASE-LIKE, TYPE 3"/>
    <property type="match status" value="1"/>
</dbReference>
<dbReference type="InterPro" id="IPR023214">
    <property type="entry name" value="HAD_sf"/>
</dbReference>
<keyword evidence="1" id="KW-0378">Hydrolase</keyword>
<accession>A0A6N7S3C6</accession>
<dbReference type="Proteomes" id="UP000480929">
    <property type="component" value="Unassembled WGS sequence"/>
</dbReference>
<dbReference type="Proteomes" id="UP000433575">
    <property type="component" value="Unassembled WGS sequence"/>
</dbReference>
<dbReference type="GO" id="GO:0016791">
    <property type="term" value="F:phosphatase activity"/>
    <property type="evidence" value="ECO:0007669"/>
    <property type="project" value="TreeGrafter"/>
</dbReference>
<dbReference type="NCBIfam" id="TIGR01484">
    <property type="entry name" value="HAD-SF-IIB"/>
    <property type="match status" value="1"/>
</dbReference>
<evidence type="ECO:0000313" key="1">
    <source>
        <dbReference type="EMBL" id="MSA88269.1"/>
    </source>
</evidence>
<evidence type="ECO:0000313" key="3">
    <source>
        <dbReference type="Proteomes" id="UP000433575"/>
    </source>
</evidence>
<evidence type="ECO:0000313" key="2">
    <source>
        <dbReference type="EMBL" id="MSC32024.1"/>
    </source>
</evidence>
<reference evidence="3 4" key="1">
    <citation type="journal article" date="2019" name="Nat. Med.">
        <title>A library of human gut bacterial isolates paired with longitudinal multiomics data enables mechanistic microbiome research.</title>
        <authorList>
            <person name="Poyet M."/>
            <person name="Groussin M."/>
            <person name="Gibbons S.M."/>
            <person name="Avila-Pacheco J."/>
            <person name="Jiang X."/>
            <person name="Kearney S.M."/>
            <person name="Perrotta A.R."/>
            <person name="Berdy B."/>
            <person name="Zhao S."/>
            <person name="Lieberman T.D."/>
            <person name="Swanson P.K."/>
            <person name="Smith M."/>
            <person name="Roesemann S."/>
            <person name="Alexander J.E."/>
            <person name="Rich S.A."/>
            <person name="Livny J."/>
            <person name="Vlamakis H."/>
            <person name="Clish C."/>
            <person name="Bullock K."/>
            <person name="Deik A."/>
            <person name="Scott J."/>
            <person name="Pierce K.A."/>
            <person name="Xavier R.J."/>
            <person name="Alm E.J."/>
        </authorList>
    </citation>
    <scope>NUCLEOTIDE SEQUENCE [LARGE SCALE GENOMIC DNA]</scope>
    <source>
        <strain evidence="1 3">BIOML-A4</strain>
        <strain evidence="2 4">BIOML-A5</strain>
    </source>
</reference>
<dbReference type="Pfam" id="PF08282">
    <property type="entry name" value="Hydrolase_3"/>
    <property type="match status" value="1"/>
</dbReference>
<dbReference type="PANTHER" id="PTHR10000">
    <property type="entry name" value="PHOSPHOSERINE PHOSPHATASE"/>
    <property type="match status" value="1"/>
</dbReference>
<dbReference type="GO" id="GO:0000287">
    <property type="term" value="F:magnesium ion binding"/>
    <property type="evidence" value="ECO:0007669"/>
    <property type="project" value="TreeGrafter"/>
</dbReference>
<dbReference type="InterPro" id="IPR006379">
    <property type="entry name" value="HAD-SF_hydro_IIB"/>
</dbReference>
<gene>
    <name evidence="2" type="ORF">GKD88_02710</name>
    <name evidence="1" type="ORF">GKE08_02910</name>
</gene>
<dbReference type="Gene3D" id="3.30.1240.10">
    <property type="match status" value="1"/>
</dbReference>
<protein>
    <submittedName>
        <fullName evidence="1">Cof-type HAD-IIB family hydrolase</fullName>
    </submittedName>
</protein>
<sequence>MKYKIAVVDLDQTLLYEDKTLSERTVQALSRFAQKGKVVVATGRAYSRSIEYVRKLNAQGLIALNGAVVYDQEQIVAKQEINAEKTKTMIEALLKADQSDVLVIYPDINYGTISDFIASGWCKKLDMNKFNPLEIQKIFWFTPCHEYFDQFNVSQYGCRMIVDKENPDCRIIMNEKVNKLEGLKILCKRWNVSLDEIVAFGDDMNDLELFQECGWSVAVSNALPMIKEAAKEVCASNEEEGVAQWMEAHAE</sequence>
<dbReference type="InterPro" id="IPR036412">
    <property type="entry name" value="HAD-like_sf"/>
</dbReference>
<dbReference type="GO" id="GO:0005829">
    <property type="term" value="C:cytosol"/>
    <property type="evidence" value="ECO:0007669"/>
    <property type="project" value="TreeGrafter"/>
</dbReference>
<dbReference type="AlphaFoldDB" id="A0A6N7S3C6"/>
<proteinExistence type="predicted"/>
<organism evidence="1 3">
    <name type="scientific">Holdemania massiliensis</name>
    <dbReference type="NCBI Taxonomy" id="1468449"/>
    <lineage>
        <taxon>Bacteria</taxon>
        <taxon>Bacillati</taxon>
        <taxon>Bacillota</taxon>
        <taxon>Erysipelotrichia</taxon>
        <taxon>Erysipelotrichales</taxon>
        <taxon>Erysipelotrichaceae</taxon>
        <taxon>Holdemania</taxon>
    </lineage>
</organism>
<dbReference type="OrthoDB" id="9781413at2"/>
<dbReference type="SUPFAM" id="SSF56784">
    <property type="entry name" value="HAD-like"/>
    <property type="match status" value="1"/>
</dbReference>
<dbReference type="EMBL" id="WKPI01000002">
    <property type="protein sequence ID" value="MSC32024.1"/>
    <property type="molecule type" value="Genomic_DNA"/>
</dbReference>
<dbReference type="SFLD" id="SFLDG01140">
    <property type="entry name" value="C2.B:_Phosphomannomutase_and_P"/>
    <property type="match status" value="1"/>
</dbReference>
<dbReference type="EMBL" id="WKPJ01000002">
    <property type="protein sequence ID" value="MSA88269.1"/>
    <property type="molecule type" value="Genomic_DNA"/>
</dbReference>
<dbReference type="RefSeq" id="WP_154237875.1">
    <property type="nucleotide sequence ID" value="NZ_CALJPI010000180.1"/>
</dbReference>
<evidence type="ECO:0000313" key="4">
    <source>
        <dbReference type="Proteomes" id="UP000480929"/>
    </source>
</evidence>
<dbReference type="SFLD" id="SFLDS00003">
    <property type="entry name" value="Haloacid_Dehalogenase"/>
    <property type="match status" value="1"/>
</dbReference>
<dbReference type="InterPro" id="IPR000150">
    <property type="entry name" value="Cof"/>
</dbReference>